<proteinExistence type="predicted"/>
<protein>
    <submittedName>
        <fullName evidence="2">Uncharacterized protein</fullName>
    </submittedName>
</protein>
<evidence type="ECO:0000313" key="1">
    <source>
        <dbReference type="Proteomes" id="UP000887576"/>
    </source>
</evidence>
<dbReference type="WBParaSite" id="JU765_v2.g13898.t1">
    <property type="protein sequence ID" value="JU765_v2.g13898.t1"/>
    <property type="gene ID" value="JU765_v2.g13898"/>
</dbReference>
<dbReference type="Proteomes" id="UP000887576">
    <property type="component" value="Unplaced"/>
</dbReference>
<evidence type="ECO:0000313" key="2">
    <source>
        <dbReference type="WBParaSite" id="JU765_v2.g13898.t1"/>
    </source>
</evidence>
<name>A0AC34Q8K5_9BILA</name>
<reference evidence="2" key="1">
    <citation type="submission" date="2022-11" db="UniProtKB">
        <authorList>
            <consortium name="WormBaseParasite"/>
        </authorList>
    </citation>
    <scope>IDENTIFICATION</scope>
</reference>
<sequence>MLMKSLMEFILLICQIYASFGIHSQNLSKSKVHVEHMNDTSYAHHDDAVDHFVTGSSKRLTEFLMATHNRYAPPDGIVDIKYELELVHILGIDELKQTMTALVYVDETWRDPSLSWNPRDFGGLTKTWLPMHKVWRPDLIVFNMVSAYRLHHEDLLSSVRAPVTVHQNGTVECSSPAVFTVSCEINIKMFPLDDQKCSLNIASWAYSDEKIRLHSKIEHSLDHYAPNEEWHLLGVDVRENKYEHEGIPVSEIIYDISVKRKPLFYMVTLTFPSYVMCATAIVGLFARFSTTGEREERFTLGVSGILTMAVLSLVVSEKVPHSSTSVPLLVTYFLYNMVTVSIASITTGIVMRIHRKGRFGDEPPSWLLNFCWLSEHGQHDIAELESANAKQTNDFMFGSPILGQTKDANSTRYVKGNLIRKATSENELHFEIRESVEDAIQGNNVIFNSNAIHSPSSINEPILKKLSDLETLIGKLVAKKTGKPLDQILKRQDSWERKEEIRKKKQENNGWVRISERMDGFFMVFFLLAVTTPVLYLFICMFSWAED</sequence>
<accession>A0AC34Q8K5</accession>
<organism evidence="1 2">
    <name type="scientific">Panagrolaimus sp. JU765</name>
    <dbReference type="NCBI Taxonomy" id="591449"/>
    <lineage>
        <taxon>Eukaryota</taxon>
        <taxon>Metazoa</taxon>
        <taxon>Ecdysozoa</taxon>
        <taxon>Nematoda</taxon>
        <taxon>Chromadorea</taxon>
        <taxon>Rhabditida</taxon>
        <taxon>Tylenchina</taxon>
        <taxon>Panagrolaimomorpha</taxon>
        <taxon>Panagrolaimoidea</taxon>
        <taxon>Panagrolaimidae</taxon>
        <taxon>Panagrolaimus</taxon>
    </lineage>
</organism>